<dbReference type="PANTHER" id="PTHR10357:SF210">
    <property type="entry name" value="MALTODEXTRIN GLUCOSIDASE"/>
    <property type="match status" value="1"/>
</dbReference>
<evidence type="ECO:0000313" key="5">
    <source>
        <dbReference type="Proteomes" id="UP000316706"/>
    </source>
</evidence>
<keyword evidence="5" id="KW-1185">Reference proteome</keyword>
<dbReference type="InterPro" id="IPR006047">
    <property type="entry name" value="GH13_cat_dom"/>
</dbReference>
<dbReference type="GO" id="GO:0005975">
    <property type="term" value="P:carbohydrate metabolic process"/>
    <property type="evidence" value="ECO:0007669"/>
    <property type="project" value="InterPro"/>
</dbReference>
<dbReference type="InterPro" id="IPR017853">
    <property type="entry name" value="GH"/>
</dbReference>
<keyword evidence="2 4" id="KW-0326">Glycosidase</keyword>
<evidence type="ECO:0000256" key="1">
    <source>
        <dbReference type="ARBA" id="ARBA00022801"/>
    </source>
</evidence>
<protein>
    <submittedName>
        <fullName evidence="4">Glycosidase</fullName>
    </submittedName>
</protein>
<proteinExistence type="predicted"/>
<dbReference type="Proteomes" id="UP000316706">
    <property type="component" value="Unassembled WGS sequence"/>
</dbReference>
<dbReference type="OrthoDB" id="9802433at2"/>
<dbReference type="RefSeq" id="WP_141967372.1">
    <property type="nucleotide sequence ID" value="NZ_VFPO01000001.1"/>
</dbReference>
<dbReference type="EMBL" id="VFPO01000001">
    <property type="protein sequence ID" value="TQM68120.1"/>
    <property type="molecule type" value="Genomic_DNA"/>
</dbReference>
<dbReference type="Pfam" id="PF00128">
    <property type="entry name" value="Alpha-amylase"/>
    <property type="match status" value="1"/>
</dbReference>
<evidence type="ECO:0000259" key="3">
    <source>
        <dbReference type="SMART" id="SM00642"/>
    </source>
</evidence>
<dbReference type="AlphaFoldDB" id="A0A543IC53"/>
<reference evidence="4 5" key="1">
    <citation type="submission" date="2019-06" db="EMBL/GenBank/DDBJ databases">
        <title>Sequencing the genomes of 1000 actinobacteria strains.</title>
        <authorList>
            <person name="Klenk H.-P."/>
        </authorList>
    </citation>
    <scope>NUCLEOTIDE SEQUENCE [LARGE SCALE GENOMIC DNA]</scope>
    <source>
        <strain evidence="4 5">DSM 45043</strain>
    </source>
</reference>
<accession>A0A543IC53</accession>
<name>A0A543IC53_9ACTN</name>
<dbReference type="Gene3D" id="3.20.20.80">
    <property type="entry name" value="Glycosidases"/>
    <property type="match status" value="1"/>
</dbReference>
<keyword evidence="1" id="KW-0378">Hydrolase</keyword>
<dbReference type="SUPFAM" id="SSF51445">
    <property type="entry name" value="(Trans)glycosidases"/>
    <property type="match status" value="1"/>
</dbReference>
<sequence>MRWPEHAIWWHVYPLGFTGAVPSGDGEGGGGQGGTSPARLGRLSGWLDHLVGLGCNGLALGPVFASETHGYDTVDHYRVDPRLGDEDDLQRLLAEASQKGVRVLFDGVFNHVGRSFPRFADVAAKGDESPYRKWFHPDLRTFEGHDRLVTLNHAEPEVAAYVTDVMTHWLERGIDGWRLDAAYAVPPEFWRPVIERVRARFPDAWFVGEVIHGDYAEIVQRSGFDSVTQYELWKAIWSSINDRNFYELAHALGRHDEMLETFVPQTFLGNHDVTRIASRLDDRRHLAHALVILLTVGGIPSIYAGDEFAFEGVKEEREGGDDAIRPEFPDRPDATPGYGQAHHRLHQELIGLRRRHSWLVHAQTTVDTLTNTALSYTVGHGTERLAVVLNLDDEPAKVDLPHAGWTCAAGEATFTEAGVTVPPAGWAIAEP</sequence>
<dbReference type="GO" id="GO:0016798">
    <property type="term" value="F:hydrolase activity, acting on glycosyl bonds"/>
    <property type="evidence" value="ECO:0007669"/>
    <property type="project" value="UniProtKB-KW"/>
</dbReference>
<comment type="caution">
    <text evidence="4">The sequence shown here is derived from an EMBL/GenBank/DDBJ whole genome shotgun (WGS) entry which is preliminary data.</text>
</comment>
<evidence type="ECO:0000256" key="2">
    <source>
        <dbReference type="ARBA" id="ARBA00023295"/>
    </source>
</evidence>
<dbReference type="PANTHER" id="PTHR10357">
    <property type="entry name" value="ALPHA-AMYLASE FAMILY MEMBER"/>
    <property type="match status" value="1"/>
</dbReference>
<dbReference type="SMART" id="SM00642">
    <property type="entry name" value="Aamy"/>
    <property type="match status" value="1"/>
</dbReference>
<gene>
    <name evidence="4" type="ORF">FHX41_1754</name>
</gene>
<organism evidence="4 5">
    <name type="scientific">Actinomadura hallensis</name>
    <dbReference type="NCBI Taxonomy" id="337895"/>
    <lineage>
        <taxon>Bacteria</taxon>
        <taxon>Bacillati</taxon>
        <taxon>Actinomycetota</taxon>
        <taxon>Actinomycetes</taxon>
        <taxon>Streptosporangiales</taxon>
        <taxon>Thermomonosporaceae</taxon>
        <taxon>Actinomadura</taxon>
    </lineage>
</organism>
<dbReference type="InterPro" id="IPR013780">
    <property type="entry name" value="Glyco_hydro_b"/>
</dbReference>
<feature type="domain" description="Glycosyl hydrolase family 13 catalytic" evidence="3">
    <location>
        <begin position="11"/>
        <end position="353"/>
    </location>
</feature>
<dbReference type="Gene3D" id="2.60.40.1180">
    <property type="entry name" value="Golgi alpha-mannosidase II"/>
    <property type="match status" value="1"/>
</dbReference>
<evidence type="ECO:0000313" key="4">
    <source>
        <dbReference type="EMBL" id="TQM68120.1"/>
    </source>
</evidence>
<dbReference type="CDD" id="cd11354">
    <property type="entry name" value="AmyAc_bac_CMD_like"/>
    <property type="match status" value="1"/>
</dbReference>